<gene>
    <name evidence="2" type="ORF">Ari01nite_95090</name>
</gene>
<feature type="chain" id="PRO_5037034042" evidence="1">
    <location>
        <begin position="36"/>
        <end position="206"/>
    </location>
</feature>
<accession>A0A919K963</accession>
<keyword evidence="1" id="KW-0732">Signal</keyword>
<proteinExistence type="predicted"/>
<dbReference type="AlphaFoldDB" id="A0A919K963"/>
<dbReference type="RefSeq" id="WP_203791068.1">
    <property type="nucleotide sequence ID" value="NZ_BOMV01000118.1"/>
</dbReference>
<evidence type="ECO:0000313" key="3">
    <source>
        <dbReference type="Proteomes" id="UP000636960"/>
    </source>
</evidence>
<sequence>MFRPQSTARARWVVGAVALLALLGGGLVVALPAQAATAVTDSFEGNAYDRWTVAGVRGFSFVELQNHSRARTGINLARLGAYPSSEHAARMYRSVTVDNPGGCCGADCSGEAYVYRPRLALISPDGTITESRPEKPKVTLQIRAGGPSGPNISGSSYDLEPNMSDYGWAVFARFPYQAGPFTVDISVRSGDVFVDDVTVQCFRRIP</sequence>
<dbReference type="EMBL" id="BOMV01000118">
    <property type="protein sequence ID" value="GIF02045.1"/>
    <property type="molecule type" value="Genomic_DNA"/>
</dbReference>
<evidence type="ECO:0000313" key="2">
    <source>
        <dbReference type="EMBL" id="GIF02045.1"/>
    </source>
</evidence>
<feature type="signal peptide" evidence="1">
    <location>
        <begin position="1"/>
        <end position="35"/>
    </location>
</feature>
<evidence type="ECO:0000256" key="1">
    <source>
        <dbReference type="SAM" id="SignalP"/>
    </source>
</evidence>
<keyword evidence="3" id="KW-1185">Reference proteome</keyword>
<reference evidence="2" key="1">
    <citation type="submission" date="2021-01" db="EMBL/GenBank/DDBJ databases">
        <title>Whole genome shotgun sequence of Actinoplanes rishiriensis NBRC 108556.</title>
        <authorList>
            <person name="Komaki H."/>
            <person name="Tamura T."/>
        </authorList>
    </citation>
    <scope>NUCLEOTIDE SEQUENCE</scope>
    <source>
        <strain evidence="2">NBRC 108556</strain>
    </source>
</reference>
<name>A0A919K963_9ACTN</name>
<organism evidence="2 3">
    <name type="scientific">Paractinoplanes rishiriensis</name>
    <dbReference type="NCBI Taxonomy" id="1050105"/>
    <lineage>
        <taxon>Bacteria</taxon>
        <taxon>Bacillati</taxon>
        <taxon>Actinomycetota</taxon>
        <taxon>Actinomycetes</taxon>
        <taxon>Micromonosporales</taxon>
        <taxon>Micromonosporaceae</taxon>
        <taxon>Paractinoplanes</taxon>
    </lineage>
</organism>
<comment type="caution">
    <text evidence="2">The sequence shown here is derived from an EMBL/GenBank/DDBJ whole genome shotgun (WGS) entry which is preliminary data.</text>
</comment>
<protein>
    <submittedName>
        <fullName evidence="2">Uncharacterized protein</fullName>
    </submittedName>
</protein>
<dbReference type="Proteomes" id="UP000636960">
    <property type="component" value="Unassembled WGS sequence"/>
</dbReference>